<keyword evidence="2" id="KW-0472">Membrane</keyword>
<feature type="transmembrane region" description="Helical" evidence="2">
    <location>
        <begin position="27"/>
        <end position="48"/>
    </location>
</feature>
<sequence length="211" mass="22620">MYIYEQNTTTLTKREDSDAKKSNDLPIILGAIFGGLFCAIIIGWGIWYHLRWRRRQRLIAGTPRRNKPPSALTIDPFILDPPKATIPHYRDYAAPSNIQSYGLVASSSSGGPSSSSGAGSRYGAQSQASSSTPALSPIASHSDFSRARASSFSTPPTSVAPRYPLFQHYPSESNPTPFAQEPFPPPTAAREKTGAYRGDAEGGGDIAGTAT</sequence>
<reference evidence="3 4" key="1">
    <citation type="submission" date="2024-02" db="EMBL/GenBank/DDBJ databases">
        <title>A draft genome for the cacao thread blight pathogen Marasmius crinis-equi.</title>
        <authorList>
            <person name="Cohen S.P."/>
            <person name="Baruah I.K."/>
            <person name="Amoako-Attah I."/>
            <person name="Bukari Y."/>
            <person name="Meinhardt L.W."/>
            <person name="Bailey B.A."/>
        </authorList>
    </citation>
    <scope>NUCLEOTIDE SEQUENCE [LARGE SCALE GENOMIC DNA]</scope>
    <source>
        <strain evidence="3 4">GH-76</strain>
    </source>
</reference>
<feature type="compositionally biased region" description="Low complexity" evidence="1">
    <location>
        <begin position="105"/>
        <end position="131"/>
    </location>
</feature>
<accession>A0ABR3F838</accession>
<evidence type="ECO:0000313" key="4">
    <source>
        <dbReference type="Proteomes" id="UP001465976"/>
    </source>
</evidence>
<evidence type="ECO:0000313" key="3">
    <source>
        <dbReference type="EMBL" id="KAL0571434.1"/>
    </source>
</evidence>
<dbReference type="EMBL" id="JBAHYK010000771">
    <property type="protein sequence ID" value="KAL0571434.1"/>
    <property type="molecule type" value="Genomic_DNA"/>
</dbReference>
<feature type="compositionally biased region" description="Basic and acidic residues" evidence="1">
    <location>
        <begin position="189"/>
        <end position="200"/>
    </location>
</feature>
<evidence type="ECO:0000256" key="2">
    <source>
        <dbReference type="SAM" id="Phobius"/>
    </source>
</evidence>
<comment type="caution">
    <text evidence="3">The sequence shown here is derived from an EMBL/GenBank/DDBJ whole genome shotgun (WGS) entry which is preliminary data.</text>
</comment>
<gene>
    <name evidence="3" type="ORF">V5O48_010524</name>
</gene>
<dbReference type="Proteomes" id="UP001465976">
    <property type="component" value="Unassembled WGS sequence"/>
</dbReference>
<keyword evidence="2" id="KW-0812">Transmembrane</keyword>
<organism evidence="3 4">
    <name type="scientific">Marasmius crinis-equi</name>
    <dbReference type="NCBI Taxonomy" id="585013"/>
    <lineage>
        <taxon>Eukaryota</taxon>
        <taxon>Fungi</taxon>
        <taxon>Dikarya</taxon>
        <taxon>Basidiomycota</taxon>
        <taxon>Agaricomycotina</taxon>
        <taxon>Agaricomycetes</taxon>
        <taxon>Agaricomycetidae</taxon>
        <taxon>Agaricales</taxon>
        <taxon>Marasmiineae</taxon>
        <taxon>Marasmiaceae</taxon>
        <taxon>Marasmius</taxon>
    </lineage>
</organism>
<protein>
    <submittedName>
        <fullName evidence="3">Uncharacterized protein</fullName>
    </submittedName>
</protein>
<evidence type="ECO:0000256" key="1">
    <source>
        <dbReference type="SAM" id="MobiDB-lite"/>
    </source>
</evidence>
<keyword evidence="2" id="KW-1133">Transmembrane helix</keyword>
<proteinExistence type="predicted"/>
<name>A0ABR3F838_9AGAR</name>
<feature type="compositionally biased region" description="Gly residues" evidence="1">
    <location>
        <begin position="201"/>
        <end position="211"/>
    </location>
</feature>
<feature type="region of interest" description="Disordered" evidence="1">
    <location>
        <begin position="104"/>
        <end position="211"/>
    </location>
</feature>
<feature type="compositionally biased region" description="Low complexity" evidence="1">
    <location>
        <begin position="139"/>
        <end position="153"/>
    </location>
</feature>
<keyword evidence="4" id="KW-1185">Reference proteome</keyword>